<dbReference type="InterPro" id="IPR035699">
    <property type="entry name" value="AAA_6"/>
</dbReference>
<dbReference type="InterPro" id="IPR043157">
    <property type="entry name" value="Dynein_AAA1S"/>
</dbReference>
<dbReference type="Gene3D" id="1.20.140.100">
    <property type="entry name" value="Dynein heavy chain, N-terminal domain 2"/>
    <property type="match status" value="1"/>
</dbReference>
<dbReference type="FunFam" id="1.10.8.720:FF:000001">
    <property type="entry name" value="dynein heavy chain 7, axonemal"/>
    <property type="match status" value="1"/>
</dbReference>
<comment type="similarity">
    <text evidence="3">Belongs to the dynein heavy chain family.</text>
</comment>
<feature type="domain" description="Dynein heavy chain region D6 P-loop" evidence="18">
    <location>
        <begin position="3122"/>
        <end position="3235"/>
    </location>
</feature>
<evidence type="ECO:0000259" key="19">
    <source>
        <dbReference type="Pfam" id="PF08393"/>
    </source>
</evidence>
<evidence type="ECO:0000256" key="9">
    <source>
        <dbReference type="ARBA" id="ARBA00022846"/>
    </source>
</evidence>
<evidence type="ECO:0000259" key="20">
    <source>
        <dbReference type="Pfam" id="PF12774"/>
    </source>
</evidence>
<keyword evidence="7" id="KW-0547">Nucleotide-binding</keyword>
<dbReference type="InterPro" id="IPR043160">
    <property type="entry name" value="Dynein_C_barrel"/>
</dbReference>
<dbReference type="Gene3D" id="1.20.920.30">
    <property type="match status" value="1"/>
</dbReference>
<dbReference type="PANTHER" id="PTHR22878">
    <property type="entry name" value="DYNEIN HEAVY CHAIN 6, AXONEMAL-LIKE-RELATED"/>
    <property type="match status" value="1"/>
</dbReference>
<keyword evidence="14" id="KW-0206">Cytoskeleton</keyword>
<dbReference type="GO" id="GO:0005874">
    <property type="term" value="C:microtubule"/>
    <property type="evidence" value="ECO:0007669"/>
    <property type="project" value="UniProtKB-KW"/>
</dbReference>
<dbReference type="InterPro" id="IPR024743">
    <property type="entry name" value="Dynein_HC_stalk"/>
</dbReference>
<feature type="domain" description="Dynein heavy chain linker" evidence="19">
    <location>
        <begin position="865"/>
        <end position="1265"/>
    </location>
</feature>
<comment type="subcellular location">
    <subcellularLocation>
        <location evidence="1">Cell projection</location>
        <location evidence="1">Cilium</location>
        <location evidence="1">Flagellum</location>
    </subcellularLocation>
    <subcellularLocation>
        <location evidence="2">Cytoplasm</location>
        <location evidence="2">Cytoskeleton</location>
        <location evidence="2">Cilium axoneme</location>
    </subcellularLocation>
</comment>
<evidence type="ECO:0000256" key="8">
    <source>
        <dbReference type="ARBA" id="ARBA00022840"/>
    </source>
</evidence>
<dbReference type="Pfam" id="PF22597">
    <property type="entry name" value="DYN_lid"/>
    <property type="match status" value="1"/>
</dbReference>
<dbReference type="InterPro" id="IPR041658">
    <property type="entry name" value="AAA_lid_11"/>
</dbReference>
<feature type="domain" description="Dynein heavy chain AAA lid" evidence="24">
    <location>
        <begin position="3269"/>
        <end position="3410"/>
    </location>
</feature>
<organism evidence="27">
    <name type="scientific">Oikopleura dioica</name>
    <name type="common">Tunicate</name>
    <dbReference type="NCBI Taxonomy" id="34765"/>
    <lineage>
        <taxon>Eukaryota</taxon>
        <taxon>Metazoa</taxon>
        <taxon>Chordata</taxon>
        <taxon>Tunicata</taxon>
        <taxon>Appendicularia</taxon>
        <taxon>Copelata</taxon>
        <taxon>Oikopleuridae</taxon>
        <taxon>Oikopleura</taxon>
    </lineage>
</organism>
<dbReference type="InterPro" id="IPR024317">
    <property type="entry name" value="Dynein_heavy_chain_D4_dom"/>
</dbReference>
<proteinExistence type="inferred from homology"/>
<dbReference type="InterPro" id="IPR041228">
    <property type="entry name" value="Dynein_C"/>
</dbReference>
<dbReference type="GO" id="GO:0030286">
    <property type="term" value="C:dynein complex"/>
    <property type="evidence" value="ECO:0007669"/>
    <property type="project" value="UniProtKB-KW"/>
</dbReference>
<dbReference type="FunFam" id="3.20.180.20:FF:000003">
    <property type="entry name" value="Dynein heavy chain 12, axonemal"/>
    <property type="match status" value="1"/>
</dbReference>
<dbReference type="Gene3D" id="1.10.8.1220">
    <property type="match status" value="1"/>
</dbReference>
<dbReference type="InterPro" id="IPR042222">
    <property type="entry name" value="Dynein_2_N"/>
</dbReference>
<keyword evidence="8" id="KW-0067">ATP-binding</keyword>
<feature type="region of interest" description="Disordered" evidence="17">
    <location>
        <begin position="39"/>
        <end position="64"/>
    </location>
</feature>
<evidence type="ECO:0000256" key="13">
    <source>
        <dbReference type="ARBA" id="ARBA00023175"/>
    </source>
</evidence>
<dbReference type="GO" id="GO:0005930">
    <property type="term" value="C:axoneme"/>
    <property type="evidence" value="ECO:0007669"/>
    <property type="project" value="UniProtKB-SubCell"/>
</dbReference>
<dbReference type="GO" id="GO:0045505">
    <property type="term" value="F:dynein intermediate chain binding"/>
    <property type="evidence" value="ECO:0007669"/>
    <property type="project" value="InterPro"/>
</dbReference>
<dbReference type="InterPro" id="IPR054354">
    <property type="entry name" value="DYNC2H1-like_lid"/>
</dbReference>
<evidence type="ECO:0000256" key="2">
    <source>
        <dbReference type="ARBA" id="ARBA00004430"/>
    </source>
</evidence>
<keyword evidence="5" id="KW-0493">Microtubule</keyword>
<feature type="domain" description="Dynein heavy chain coiled coil stalk" evidence="21">
    <location>
        <begin position="2650"/>
        <end position="2921"/>
    </location>
</feature>
<dbReference type="Gene3D" id="1.10.8.710">
    <property type="match status" value="1"/>
</dbReference>
<dbReference type="FunFam" id="3.40.50.300:FF:000362">
    <property type="entry name" value="Dynein, axonemal, heavy chain 6"/>
    <property type="match status" value="1"/>
</dbReference>
<evidence type="ECO:0000259" key="18">
    <source>
        <dbReference type="Pfam" id="PF03028"/>
    </source>
</evidence>
<dbReference type="FunFam" id="1.20.58.1120:FF:000005">
    <property type="entry name" value="Dynein, axonemal, heavy chain 12"/>
    <property type="match status" value="1"/>
</dbReference>
<evidence type="ECO:0000256" key="16">
    <source>
        <dbReference type="SAM" id="Coils"/>
    </source>
</evidence>
<dbReference type="GO" id="GO:0005524">
    <property type="term" value="F:ATP binding"/>
    <property type="evidence" value="ECO:0007669"/>
    <property type="project" value="UniProtKB-KW"/>
</dbReference>
<evidence type="ECO:0000256" key="11">
    <source>
        <dbReference type="ARBA" id="ARBA00023054"/>
    </source>
</evidence>
<evidence type="ECO:0000259" key="23">
    <source>
        <dbReference type="Pfam" id="PF17852"/>
    </source>
</evidence>
<dbReference type="FunFam" id="3.40.50.300:FF:001328">
    <property type="entry name" value="Dynein heavy chain 6, axonemal"/>
    <property type="match status" value="1"/>
</dbReference>
<dbReference type="InterPro" id="IPR013602">
    <property type="entry name" value="Dynein_heavy_linker"/>
</dbReference>
<keyword evidence="13" id="KW-0505">Motor protein</keyword>
<dbReference type="Proteomes" id="UP000001307">
    <property type="component" value="Unassembled WGS sequence"/>
</dbReference>
<dbReference type="FunFam" id="3.40.50.300:FF:000044">
    <property type="entry name" value="Dynein heavy chain 5, axonemal"/>
    <property type="match status" value="1"/>
</dbReference>
<dbReference type="InterPro" id="IPR041466">
    <property type="entry name" value="Dynein_AAA5_ext"/>
</dbReference>
<feature type="domain" description="Dynein heavy chain AAA module D4" evidence="22">
    <location>
        <begin position="2378"/>
        <end position="2636"/>
    </location>
</feature>
<evidence type="ECO:0000259" key="21">
    <source>
        <dbReference type="Pfam" id="PF12777"/>
    </source>
</evidence>
<dbReference type="Pfam" id="PF17852">
    <property type="entry name" value="Dynein_AAA_lid"/>
    <property type="match status" value="1"/>
</dbReference>
<dbReference type="FunFam" id="1.20.920.30:FF:000005">
    <property type="entry name" value="Dynein, axonemal, heavy chain 2"/>
    <property type="match status" value="1"/>
</dbReference>
<dbReference type="OrthoDB" id="447173at2759"/>
<dbReference type="InterPro" id="IPR004273">
    <property type="entry name" value="Dynein_heavy_D6_P-loop"/>
</dbReference>
<dbReference type="PANTHER" id="PTHR22878:SF73">
    <property type="entry name" value="DYNEIN AXONEMAL HEAVY CHAIN 1"/>
    <property type="match status" value="1"/>
</dbReference>
<dbReference type="Gene3D" id="1.20.58.1120">
    <property type="match status" value="1"/>
</dbReference>
<dbReference type="Gene3D" id="1.10.472.130">
    <property type="match status" value="1"/>
</dbReference>
<reference evidence="27" key="1">
    <citation type="journal article" date="2010" name="Science">
        <title>Plasticity of animal genome architecture unmasked by rapid evolution of a pelagic tunicate.</title>
        <authorList>
            <person name="Denoeud F."/>
            <person name="Henriet S."/>
            <person name="Mungpakdee S."/>
            <person name="Aury J.M."/>
            <person name="Da Silva C."/>
            <person name="Brinkmann H."/>
            <person name="Mikhaleva J."/>
            <person name="Olsen L.C."/>
            <person name="Jubin C."/>
            <person name="Canestro C."/>
            <person name="Bouquet J.M."/>
            <person name="Danks G."/>
            <person name="Poulain J."/>
            <person name="Campsteijn C."/>
            <person name="Adamski M."/>
            <person name="Cross I."/>
            <person name="Yadetie F."/>
            <person name="Muffato M."/>
            <person name="Louis A."/>
            <person name="Butcher S."/>
            <person name="Tsagkogeorga G."/>
            <person name="Konrad A."/>
            <person name="Singh S."/>
            <person name="Jensen M.F."/>
            <person name="Cong E.H."/>
            <person name="Eikeseth-Otteraa H."/>
            <person name="Noel B."/>
            <person name="Anthouard V."/>
            <person name="Porcel B.M."/>
            <person name="Kachouri-Lafond R."/>
            <person name="Nishino A."/>
            <person name="Ugolini M."/>
            <person name="Chourrout P."/>
            <person name="Nishida H."/>
            <person name="Aasland R."/>
            <person name="Huzurbazar S."/>
            <person name="Westhof E."/>
            <person name="Delsuc F."/>
            <person name="Lehrach H."/>
            <person name="Reinhardt R."/>
            <person name="Weissenbach J."/>
            <person name="Roy S.W."/>
            <person name="Artiguenave F."/>
            <person name="Postlethwait J.H."/>
            <person name="Manak J.R."/>
            <person name="Thompson E.M."/>
            <person name="Jaillon O."/>
            <person name="Du Pasquier L."/>
            <person name="Boudinot P."/>
            <person name="Liberles D.A."/>
            <person name="Volff J.N."/>
            <person name="Philippe H."/>
            <person name="Lenhard B."/>
            <person name="Roest Crollius H."/>
            <person name="Wincker P."/>
            <person name="Chourrout D."/>
        </authorList>
    </citation>
    <scope>NUCLEOTIDE SEQUENCE [LARGE SCALE GENOMIC DNA]</scope>
</reference>
<feature type="compositionally biased region" description="Basic and acidic residues" evidence="17">
    <location>
        <begin position="44"/>
        <end position="63"/>
    </location>
</feature>
<keyword evidence="9" id="KW-0282">Flagellum</keyword>
<dbReference type="GO" id="GO:0008569">
    <property type="term" value="F:minus-end-directed microtubule motor activity"/>
    <property type="evidence" value="ECO:0007669"/>
    <property type="project" value="InterPro"/>
</dbReference>
<evidence type="ECO:0000313" key="28">
    <source>
        <dbReference type="Proteomes" id="UP000001307"/>
    </source>
</evidence>
<dbReference type="Gene3D" id="1.10.287.2620">
    <property type="match status" value="1"/>
</dbReference>
<feature type="domain" description="Dynein 2 heavy chain 1 cytoplasmic ATPase lid" evidence="26">
    <location>
        <begin position="2228"/>
        <end position="2310"/>
    </location>
</feature>
<dbReference type="Gene3D" id="3.40.50.300">
    <property type="entry name" value="P-loop containing nucleotide triphosphate hydrolases"/>
    <property type="match status" value="4"/>
</dbReference>
<keyword evidence="6" id="KW-0677">Repeat</keyword>
<evidence type="ECO:0008006" key="29">
    <source>
        <dbReference type="Google" id="ProtNLM"/>
    </source>
</evidence>
<evidence type="ECO:0000313" key="27">
    <source>
        <dbReference type="EMBL" id="CBY21124.1"/>
    </source>
</evidence>
<dbReference type="FunFam" id="1.10.287.2620:FF:000002">
    <property type="entry name" value="Dynein heavy chain 2, axonemal"/>
    <property type="match status" value="1"/>
</dbReference>
<evidence type="ECO:0000256" key="14">
    <source>
        <dbReference type="ARBA" id="ARBA00023212"/>
    </source>
</evidence>
<gene>
    <name evidence="27" type="ORF">GSOID_T00008877001</name>
</gene>
<evidence type="ECO:0000259" key="24">
    <source>
        <dbReference type="Pfam" id="PF18198"/>
    </source>
</evidence>
<dbReference type="GO" id="GO:0003341">
    <property type="term" value="P:cilium movement"/>
    <property type="evidence" value="ECO:0007669"/>
    <property type="project" value="UniProtKB-ARBA"/>
</dbReference>
<keyword evidence="11 16" id="KW-0175">Coiled coil</keyword>
<dbReference type="InterPro" id="IPR042219">
    <property type="entry name" value="AAA_lid_11_sf"/>
</dbReference>
<dbReference type="FunFam" id="1.10.8.710:FF:000004">
    <property type="entry name" value="Dynein axonemal heavy chain 6"/>
    <property type="match status" value="1"/>
</dbReference>
<evidence type="ECO:0000259" key="26">
    <source>
        <dbReference type="Pfam" id="PF22597"/>
    </source>
</evidence>
<dbReference type="Gene3D" id="1.20.920.20">
    <property type="match status" value="1"/>
</dbReference>
<dbReference type="FunFam" id="1.20.140.100:FF:000004">
    <property type="entry name" value="Dynein axonemal heavy chain 6"/>
    <property type="match status" value="1"/>
</dbReference>
<evidence type="ECO:0000259" key="25">
    <source>
        <dbReference type="Pfam" id="PF18199"/>
    </source>
</evidence>
<evidence type="ECO:0000256" key="4">
    <source>
        <dbReference type="ARBA" id="ARBA00022490"/>
    </source>
</evidence>
<dbReference type="GO" id="GO:0051959">
    <property type="term" value="F:dynein light intermediate chain binding"/>
    <property type="evidence" value="ECO:0007669"/>
    <property type="project" value="InterPro"/>
</dbReference>
<evidence type="ECO:0000256" key="3">
    <source>
        <dbReference type="ARBA" id="ARBA00008887"/>
    </source>
</evidence>
<evidence type="ECO:0000256" key="5">
    <source>
        <dbReference type="ARBA" id="ARBA00022701"/>
    </source>
</evidence>
<feature type="domain" description="Dynein heavy chain AAA 5 extension" evidence="23">
    <location>
        <begin position="1885"/>
        <end position="1999"/>
    </location>
</feature>
<dbReference type="Pfam" id="PF12777">
    <property type="entry name" value="MT"/>
    <property type="match status" value="1"/>
</dbReference>
<dbReference type="Gene3D" id="1.10.8.720">
    <property type="entry name" value="Region D6 of dynein motor"/>
    <property type="match status" value="1"/>
</dbReference>
<keyword evidence="28" id="KW-1185">Reference proteome</keyword>
<dbReference type="FunFam" id="1.20.1270.280:FF:000001">
    <property type="entry name" value="dynein heavy chain 7, axonemal"/>
    <property type="match status" value="1"/>
</dbReference>
<dbReference type="InterPro" id="IPR027417">
    <property type="entry name" value="P-loop_NTPase"/>
</dbReference>
<dbReference type="EMBL" id="FN653017">
    <property type="protein sequence ID" value="CBY21124.1"/>
    <property type="molecule type" value="Genomic_DNA"/>
</dbReference>
<keyword evidence="4" id="KW-0963">Cytoplasm</keyword>
<evidence type="ECO:0000256" key="10">
    <source>
        <dbReference type="ARBA" id="ARBA00023017"/>
    </source>
</evidence>
<dbReference type="Pfam" id="PF12775">
    <property type="entry name" value="AAA_7"/>
    <property type="match status" value="1"/>
</dbReference>
<evidence type="ECO:0000256" key="1">
    <source>
        <dbReference type="ARBA" id="ARBA00004230"/>
    </source>
</evidence>
<accession>E4WVH1</accession>
<dbReference type="Gene3D" id="1.20.1270.280">
    <property type="match status" value="1"/>
</dbReference>
<evidence type="ECO:0000256" key="7">
    <source>
        <dbReference type="ARBA" id="ARBA00022741"/>
    </source>
</evidence>
<keyword evidence="15" id="KW-0966">Cell projection</keyword>
<evidence type="ECO:0000256" key="17">
    <source>
        <dbReference type="SAM" id="MobiDB-lite"/>
    </source>
</evidence>
<dbReference type="FunFam" id="1.20.920.20:FF:000001">
    <property type="entry name" value="dynein heavy chain 2, axonemal"/>
    <property type="match status" value="1"/>
</dbReference>
<dbReference type="Gene3D" id="3.20.180.20">
    <property type="entry name" value="Dynein heavy chain, N-terminal domain 2"/>
    <property type="match status" value="1"/>
</dbReference>
<dbReference type="Pfam" id="PF18198">
    <property type="entry name" value="AAA_lid_11"/>
    <property type="match status" value="1"/>
</dbReference>
<name>E4WVH1_OIKDI</name>
<dbReference type="Pfam" id="PF12774">
    <property type="entry name" value="AAA_6"/>
    <property type="match status" value="1"/>
</dbReference>
<evidence type="ECO:0000259" key="22">
    <source>
        <dbReference type="Pfam" id="PF12780"/>
    </source>
</evidence>
<evidence type="ECO:0000256" key="15">
    <source>
        <dbReference type="ARBA" id="ARBA00023273"/>
    </source>
</evidence>
<dbReference type="SUPFAM" id="SSF52540">
    <property type="entry name" value="P-loop containing nucleoside triphosphate hydrolases"/>
    <property type="match status" value="4"/>
</dbReference>
<dbReference type="FunFam" id="3.10.490.20:FF:000001">
    <property type="entry name" value="dynein heavy chain 7, axonemal"/>
    <property type="match status" value="1"/>
</dbReference>
<dbReference type="Pfam" id="PF03028">
    <property type="entry name" value="Dynein_heavy"/>
    <property type="match status" value="1"/>
</dbReference>
<keyword evidence="12" id="KW-0969">Cilium</keyword>
<keyword evidence="10" id="KW-0243">Dynein</keyword>
<sequence length="3724" mass="423518">MDGFEPKQKGYFSDVLNENAPVVDNSTSPEFNQSLQWAASTEGETPKVDNIPEMKSHGRDTRRTVPSQFAEPAVLPKVQTPWYIPPGQEPRKLVIERKKRQYRDCRGTPTEGKLDKMLEKCHVKLDKIYPDPEELDRFCLPLDVFDNNDWDERTPEEWNELRPLPCRVYVDHLGWRDGAALELVEGSVCPGSSGEWRVAIEENGEIIHADLPRRLSILLRILVLFHAEDPICFVNRVAEAYQVREKTELLLQQQLYIDSMPRERASLLDDRTIEVVRRNVEEEYADEITEEVEINFQRAENAIMFKAESEENPALFDALHWRYQHKLAEAEKKSVVKPHYHFQKAKNEFNFSSLLTRAEVIDALGRVREECNKVIDMQLLNTNTGKPLRINEFEQSQMSSCQTTTLYLRDPWVSAIKGGVRGALQYMGKGWFNLKENNYHTYSQSKMFLLLNVIRFNMQDAIRYLVEGSCTSFVEMITDCCEPLQNITEDFEWGPGLMTSNFVSERAPFLLMELQLGKEEVSYKASYDDVIETIVRIFDQAINGTQAVPQIERGVVDKIFWKGNSLLESVGKNEPHINKMREQIVAKLTGSLDILKAYAKEYNQFLEFFNLKIPEYLETLNLDEMSAKDIKAAVDEQFRLSKKVLAELPSNLAIGPFFVVVESVRQNIAKKHKQLGDAILELLVQKLRSQGDEACNLCKNIQRRLGEKPMTIEDLADMREYMETVPAQLEELTLEVQDAVNDYDLIEEFYYPLSQDDFNVRWEAVFFPGKLQKLLEATYGTCDGIEQDLKKIQMKDTGEFQEKLESMQMAVAGFSAYTDPAKANEVANEVRRTVKSLNECQESANKYNARERLFEIQVTDYSRIQKLQRQFQPFKDLWSSASDWTRWSDTWFNDSLSGIDPELLEKQVDECFRTFHKAQKAFKDVPAVLDVASNFKRSVEQFKPYVPLIQGLRNQGMRIRHWESLSEELGFKISLKKELTFQKCLDMKLDTYTEQINKVSEVAAKEYAIETALDKMEEQWRPILFEVLDYKDTGTFIIKSPDEASQLLDDHIVMTQSMSFSPFKKPFEERIQKWELTLRTTQDVLDEWLTCQRSWLYLEPIFSSDDINRQLPVEAKRYQTMDRTWRKIMKNAFDNPKVIEICADQRLCDKLKECNMLLEQVQKGLSEYLETKRMGFPRFFFLSDDELLEILSQTKDPTAVQPHLRKCFENIARITFTDDLCMTEMTSAEDETVAFSEQIYPRGNVEDWLTEVERVMGASVREFLRISVEAYPTMDRNDWVLKWPGQVVIAGCQTYWAQDVENAIKTGTLSDFCEVYDKALSGLVHLVRGKLTGLERMILSALIVIEVHARDVTQELNTLKIGSINDFEWISQLRYYWYDGGLFIRAVNAEFPYGYEYLGNSGRLVITPLTDRCYLTLTGALHLKFGGAPAGPAGTGKTETTKDLGKALAVQCVVFNCSDQLDFMAMGKFLKGLASTGAWACFDEFNRIDIEVLSVVAQQIATIQKAQIANAETFIFEGVEIRLINSCAVFITMNPGYAGRTELPDNLKALFRPVAMMVPNYTMIAEISLYSFGFDEAKVLAHKITATFKLSSEQLSAQDHYDFGMRAVKTVISAAGNLKREHPEMNEELICLRAIRDVNVPKFLIDDLKLFRGIVSDLFPGIKEEEVDYGSLLEAIQNTCYEDKIKPVEGFVDKCIQLYETTVVRHGLMLVGPTISGKTKCSQVLAKALTSLKGEDSISGGVYEEVHIDCLNPKSITMGQLYGEFDPMTHEWTDGILSTLIRQGCGATNSDKRWYMFDGPVDAVWIENMNTVLDDNKKLCLSSGEIIKLSQHMTMMFEVADLSVASPATVSRCGMVYLEPGGIGLSPFVDCWISQLPPGVDRASLKDLFDAYMEPSIDFVRRNLKEIVESVNGNLVFSLLNLLDTFIEPLRPKETARKRLDLLAEPWFIFSLIWSIGGTTDSEGRSKFDSFLRKLMAEKGAKYQLPEDGEVFDFVLADDSLGFDKEDDEEDDFVPEWVSWLTKVDEYTVPEGANFTEIIVPTIDTIRQSIILGQLVNSNKQVLAVGPTGTGKSVVISDKLLTGMSDKFIPNVVVFSAKTSANQTQDLIDSKLDKRRKGIFGPPISKMAIFFIDDFNMPALEEYGAQPPIEIIRQWMDYKGWYDRKAIGSFRNLVDIGFVCAMGPPGGGRNPVTARLLRHFNQLAFTEMGDKSKSRIFGKILDSWLPESLLEFKDPLVDSTIDVYGTVCKSLLPTPAKSHYTFNLRDLAKVFQGMLMHSPKEIEDVQVLTKLWFHEACRVFSDRLINNEDRTWFEDQLKGKINDSFGLDFNEVAPHKPVIFADFVSNNGAYQFVEDHQKMINIMTESLEDYNEVSQAQMKLVLFMDAAQHVSRISRIIRQPLGNALLLGLGGSGRQSLTRLAAHLSDYECFQIQLSKNYGVNEWREDIKMVMMQAGLQQKATVFLFSDTQIKDESFLEDINGILNSGDVPNIYAQDELDKIFNAMKSECAALGLVPTKSNMFSVYTKRVKANLHSVVCMSPIGDIFRARLRQFPSLITCCTIDWFTQWPDEALRSVANTFIADTPVTPEVLKGIIDVCMQMHQSVAVASEKFKAELQRHNYVTPTAYLDLLALFNKLYGIKIDEVRTQRDRMKVGLDKLLKTAEDVGVMQVELEEMQPELKIAQVKTAETMVQIEKDTIIANETKATVAVQEQEAAVASERSSRIAEDAQRDLDEALPALEAATKSLKSLNTSDVVEVRAMQRPPPGVRMVIEAVCIMFEVKPKMVAGEQPGKKVADYWEPGKALLQAPPKFLESLFKYDKENIPEQVIQKIAPYIESEDFQPAAIAKASKACTSICMWVRAMDKYHHVAKGVEPKRQALAGAQAELAEAQGILESARAKLAEVEAGLNKLNSDLQATVAKKEELYSLDWYVNIFVSAIANAERSDDIDERIANINFFMTFSLYCNVCRSLFERHKLMFAFLVCIRIQLNMNEVDPVEFRYLLAGSAALPESELAKPDWVPDKSWMELLQMEYAIPRFSGFPQEFVAKENEWRAIYEDQNPHKMELPVKADLNDGLAKLMILRMLRSDKITNAVQDYVAANLGQRFIEPQSTDLADVFSESSPTSALIFVLSSGTDPAADLYKFAEAKKFSKKMNSISLGQGQGPIAEALMKSAMERGQWVFFQNCHLAPSWMPSLERLIENISPEFVHRDFRIWLTSMPSNKFPVSVLQNGSKMTMEPPRGIKANLLKAYGTMVVDNDFLEACKTPDIFKPLLYSLCMVHGVLLERRKYGSLGFNIPYEFTDGDLRICQSQLRMFLDEYEPEIPYKVLTYTAGHINYGGRVTDDWDRRCMMSILGEYYKPAVTAPGYVFDPSAIFTQLDPTESEFGDYMNYFRKLPINDKPDAFGLHDNADIAYANNQTMFLLNTLLALQPRSAAGGISREDVVSKLASEIEEQLPPVFDLESILKNYPVMYEESMNTVLQQEAERFNKLLKEMKSSLGQMQMAIKGLVVMSDALEKMFTSLFDNQVPGNWSRCAYPSLKPLGAWVKDLVERCQFIKNWVDNGTPAVFWISGFFFPQAFITGTLQNFARKVQVSIHTIGFDFAVLPGPLDEWQRIQKAPEDGCYIRGLFLEAAIWDVDKQQLAESRPKELYTDMAAMHLIPVPNRVPKTTGIYTCPIYKTITRAGTLSTTGHSTNFVMPVELPTDLNENHWIRRATALMCSLDY</sequence>
<evidence type="ECO:0000256" key="12">
    <source>
        <dbReference type="ARBA" id="ARBA00023069"/>
    </source>
</evidence>
<feature type="coiled-coil region" evidence="16">
    <location>
        <begin position="2879"/>
        <end position="2913"/>
    </location>
</feature>
<dbReference type="Pfam" id="PF08393">
    <property type="entry name" value="DHC_N2"/>
    <property type="match status" value="1"/>
</dbReference>
<dbReference type="InterPro" id="IPR042228">
    <property type="entry name" value="Dynein_linker_3"/>
</dbReference>
<dbReference type="FunFam" id="3.40.50.300:FF:002141">
    <property type="entry name" value="Dynein heavy chain"/>
    <property type="match status" value="1"/>
</dbReference>
<dbReference type="Pfam" id="PF12780">
    <property type="entry name" value="AAA_8"/>
    <property type="match status" value="1"/>
</dbReference>
<dbReference type="InParanoid" id="E4WVH1"/>
<protein>
    <recommendedName>
        <fullName evidence="29">Dynein heavy chain 1, axonemal</fullName>
    </recommendedName>
</protein>
<feature type="domain" description="Dynein heavy chain hydrolytic ATP-binding dynein motor region" evidence="20">
    <location>
        <begin position="1393"/>
        <end position="1719"/>
    </location>
</feature>
<evidence type="ECO:0000256" key="6">
    <source>
        <dbReference type="ARBA" id="ARBA00022737"/>
    </source>
</evidence>
<feature type="domain" description="Dynein heavy chain C-terminal" evidence="25">
    <location>
        <begin position="3417"/>
        <end position="3720"/>
    </location>
</feature>
<dbReference type="GO" id="GO:0031514">
    <property type="term" value="C:motile cilium"/>
    <property type="evidence" value="ECO:0007669"/>
    <property type="project" value="UniProtKB-SubCell"/>
</dbReference>
<dbReference type="InterPro" id="IPR026983">
    <property type="entry name" value="DHC"/>
</dbReference>
<dbReference type="Gene3D" id="3.10.490.20">
    <property type="match status" value="1"/>
</dbReference>
<dbReference type="Pfam" id="PF18199">
    <property type="entry name" value="Dynein_C"/>
    <property type="match status" value="1"/>
</dbReference>